<evidence type="ECO:0000313" key="2">
    <source>
        <dbReference type="EMBL" id="MBI2096725.1"/>
    </source>
</evidence>
<protein>
    <submittedName>
        <fullName evidence="2">Uncharacterized protein</fullName>
    </submittedName>
</protein>
<reference evidence="2" key="1">
    <citation type="submission" date="2020-07" db="EMBL/GenBank/DDBJ databases">
        <title>Huge and variable diversity of episymbiotic CPR bacteria and DPANN archaea in groundwater ecosystems.</title>
        <authorList>
            <person name="He C.Y."/>
            <person name="Keren R."/>
            <person name="Whittaker M."/>
            <person name="Farag I.F."/>
            <person name="Doudna J."/>
            <person name="Cate J.H.D."/>
            <person name="Banfield J.F."/>
        </authorList>
    </citation>
    <scope>NUCLEOTIDE SEQUENCE</scope>
    <source>
        <strain evidence="2">NC_groundwater_193_Ag_S-0.1um_51_7</strain>
    </source>
</reference>
<keyword evidence="1" id="KW-0812">Transmembrane</keyword>
<evidence type="ECO:0000256" key="1">
    <source>
        <dbReference type="SAM" id="Phobius"/>
    </source>
</evidence>
<name>A0A931SD12_9BACT</name>
<feature type="transmembrane region" description="Helical" evidence="1">
    <location>
        <begin position="38"/>
        <end position="57"/>
    </location>
</feature>
<evidence type="ECO:0000313" key="3">
    <source>
        <dbReference type="Proteomes" id="UP000724148"/>
    </source>
</evidence>
<comment type="caution">
    <text evidence="2">The sequence shown here is derived from an EMBL/GenBank/DDBJ whole genome shotgun (WGS) entry which is preliminary data.</text>
</comment>
<dbReference type="EMBL" id="JACOZA010000027">
    <property type="protein sequence ID" value="MBI2096725.1"/>
    <property type="molecule type" value="Genomic_DNA"/>
</dbReference>
<accession>A0A931SD12</accession>
<proteinExistence type="predicted"/>
<keyword evidence="1" id="KW-0472">Membrane</keyword>
<sequence>MPNILLLLLSGFLGGVLRGLVGYIKYRSSYKNTSFMPGYFIFSVAVSGAVGFLAAWVTEDLGITFLGLPFITPALALIIGYAGGDFIENLFKILTGKTSLYELPSLE</sequence>
<keyword evidence="1" id="KW-1133">Transmembrane helix</keyword>
<feature type="transmembrane region" description="Helical" evidence="1">
    <location>
        <begin position="6"/>
        <end position="26"/>
    </location>
</feature>
<dbReference type="AlphaFoldDB" id="A0A931SD12"/>
<gene>
    <name evidence="2" type="ORF">HYT40_01025</name>
</gene>
<organism evidence="2 3">
    <name type="scientific">Candidatus Sungiibacteriota bacterium</name>
    <dbReference type="NCBI Taxonomy" id="2750080"/>
    <lineage>
        <taxon>Bacteria</taxon>
        <taxon>Candidatus Sungiibacteriota</taxon>
    </lineage>
</organism>
<dbReference type="Proteomes" id="UP000724148">
    <property type="component" value="Unassembled WGS sequence"/>
</dbReference>
<feature type="transmembrane region" description="Helical" evidence="1">
    <location>
        <begin position="63"/>
        <end position="83"/>
    </location>
</feature>